<keyword evidence="10" id="KW-0966">Cell projection</keyword>
<comment type="similarity">
    <text evidence="3 7">Belongs to the flagella basal body rod proteins family.</text>
</comment>
<dbReference type="GO" id="GO:0009424">
    <property type="term" value="C:bacterial-type flagellum hook"/>
    <property type="evidence" value="ECO:0007669"/>
    <property type="project" value="UniProtKB-UniRule"/>
</dbReference>
<evidence type="ECO:0000256" key="2">
    <source>
        <dbReference type="ARBA" id="ARBA00004613"/>
    </source>
</evidence>
<dbReference type="AlphaFoldDB" id="A0A438ADU1"/>
<dbReference type="Proteomes" id="UP000285908">
    <property type="component" value="Unassembled WGS sequence"/>
</dbReference>
<feature type="domain" description="Flagellar basal-body/hook protein C-terminal" evidence="8">
    <location>
        <begin position="431"/>
        <end position="466"/>
    </location>
</feature>
<dbReference type="InterPro" id="IPR010930">
    <property type="entry name" value="Flg_bb/hook_C_dom"/>
</dbReference>
<proteinExistence type="inferred from homology"/>
<organism evidence="10 11">
    <name type="scientific">Mesobaculum littorinae</name>
    <dbReference type="NCBI Taxonomy" id="2486419"/>
    <lineage>
        <taxon>Bacteria</taxon>
        <taxon>Pseudomonadati</taxon>
        <taxon>Pseudomonadota</taxon>
        <taxon>Alphaproteobacteria</taxon>
        <taxon>Rhodobacterales</taxon>
        <taxon>Roseobacteraceae</taxon>
        <taxon>Mesobaculum</taxon>
    </lineage>
</organism>
<dbReference type="Pfam" id="PF22638">
    <property type="entry name" value="FlgK_D1"/>
    <property type="match status" value="1"/>
</dbReference>
<protein>
    <recommendedName>
        <fullName evidence="4 7">Flagellar hook-associated protein 1</fullName>
        <shortName evidence="7">HAP1</shortName>
    </recommendedName>
</protein>
<evidence type="ECO:0000259" key="8">
    <source>
        <dbReference type="Pfam" id="PF06429"/>
    </source>
</evidence>
<accession>A0A438ADU1</accession>
<keyword evidence="6 7" id="KW-0975">Bacterial flagellum</keyword>
<dbReference type="InterPro" id="IPR053927">
    <property type="entry name" value="FlgK_helical"/>
</dbReference>
<dbReference type="EMBL" id="RQXX01000007">
    <property type="protein sequence ID" value="RVV96864.1"/>
    <property type="molecule type" value="Genomic_DNA"/>
</dbReference>
<dbReference type="GO" id="GO:0044780">
    <property type="term" value="P:bacterial-type flagellum assembly"/>
    <property type="evidence" value="ECO:0007669"/>
    <property type="project" value="InterPro"/>
</dbReference>
<evidence type="ECO:0000259" key="9">
    <source>
        <dbReference type="Pfam" id="PF22638"/>
    </source>
</evidence>
<evidence type="ECO:0000256" key="6">
    <source>
        <dbReference type="ARBA" id="ARBA00023143"/>
    </source>
</evidence>
<dbReference type="NCBIfam" id="TIGR02492">
    <property type="entry name" value="flgK_ends"/>
    <property type="match status" value="1"/>
</dbReference>
<dbReference type="PANTHER" id="PTHR30033">
    <property type="entry name" value="FLAGELLAR HOOK-ASSOCIATED PROTEIN 1"/>
    <property type="match status" value="1"/>
</dbReference>
<keyword evidence="11" id="KW-1185">Reference proteome</keyword>
<name>A0A438ADU1_9RHOB</name>
<keyword evidence="5 7" id="KW-0964">Secreted</keyword>
<evidence type="ECO:0000256" key="1">
    <source>
        <dbReference type="ARBA" id="ARBA00004365"/>
    </source>
</evidence>
<dbReference type="OrthoDB" id="7181295at2"/>
<dbReference type="GO" id="GO:0005198">
    <property type="term" value="F:structural molecule activity"/>
    <property type="evidence" value="ECO:0007669"/>
    <property type="project" value="UniProtKB-UniRule"/>
</dbReference>
<sequence>MSLSSAFLSSRSGLQTSARWAELTSDNIANAGRAGYARRGLEMASSGTGAGVTITGIRREADAALSQMHRTETARLATQAARAETLQPYVAGLGKPGDATAIPGRLASLQTAFDTLSLSPSEPAAQQGVLSAAEGLVGSLRRASDGLDKMKQDLVQGIRRDVASVNDTLDTISRLNVALSHEPDQTAKRATLEDQMAEQIDTLSGYLGINVATTRTGDYTITTTGGTALVEGARTQPLAYRADTGLLMAGERDVTPGSATANAFDQGSLAGRMGILQDDLPQMRAQLDGLAAGLVQAFEAADTSRTGGAPGLFTDAGLPLGDPEGLAGRIAVNDAVRPGAGGALWRLRDGVGAAAPGPVGATDQIDAFARALGTPQRFDPAAGLGQDLTPGDFAAAVVSAHAGLRTAALDEADAISVGVQAVETSRAAAEGVNLDDELQQLMLIEQSYAANSKVMSAVANMLDTLIAAT</sequence>
<dbReference type="PANTHER" id="PTHR30033:SF2">
    <property type="entry name" value="FLAGELLAR HOOK PROTEIN"/>
    <property type="match status" value="1"/>
</dbReference>
<comment type="subcellular location">
    <subcellularLocation>
        <location evidence="1 7">Bacterial flagellum</location>
    </subcellularLocation>
    <subcellularLocation>
        <location evidence="2 7">Secreted</location>
    </subcellularLocation>
</comment>
<dbReference type="InterPro" id="IPR002371">
    <property type="entry name" value="FlgK"/>
</dbReference>
<gene>
    <name evidence="7 10" type="primary">flgK</name>
    <name evidence="10" type="ORF">EKE94_16085</name>
</gene>
<evidence type="ECO:0000256" key="4">
    <source>
        <dbReference type="ARBA" id="ARBA00016244"/>
    </source>
</evidence>
<keyword evidence="10" id="KW-0282">Flagellum</keyword>
<keyword evidence="10" id="KW-0969">Cilium</keyword>
<reference evidence="10 11" key="1">
    <citation type="submission" date="2018-11" db="EMBL/GenBank/DDBJ databases">
        <title>Mesobaculum littorinae gen. nov., sp. nov., isolated from Littorina scabra that represents a novel genus of the order Rhodobacteraceae.</title>
        <authorList>
            <person name="Li F."/>
        </authorList>
    </citation>
    <scope>NUCLEOTIDE SEQUENCE [LARGE SCALE GENOMIC DNA]</scope>
    <source>
        <strain evidence="10 11">M0103</strain>
    </source>
</reference>
<evidence type="ECO:0000313" key="11">
    <source>
        <dbReference type="Proteomes" id="UP000285908"/>
    </source>
</evidence>
<feature type="domain" description="Flagellar hook-associated protein FlgK helical" evidence="9">
    <location>
        <begin position="99"/>
        <end position="302"/>
    </location>
</feature>
<comment type="caution">
    <text evidence="10">The sequence shown here is derived from an EMBL/GenBank/DDBJ whole genome shotgun (WGS) entry which is preliminary data.</text>
</comment>
<evidence type="ECO:0000256" key="3">
    <source>
        <dbReference type="ARBA" id="ARBA00009677"/>
    </source>
</evidence>
<dbReference type="PRINTS" id="PR01005">
    <property type="entry name" value="FLGHOOKAP1"/>
</dbReference>
<dbReference type="GO" id="GO:0005576">
    <property type="term" value="C:extracellular region"/>
    <property type="evidence" value="ECO:0007669"/>
    <property type="project" value="UniProtKB-SubCell"/>
</dbReference>
<evidence type="ECO:0000313" key="10">
    <source>
        <dbReference type="EMBL" id="RVV96864.1"/>
    </source>
</evidence>
<dbReference type="Pfam" id="PF06429">
    <property type="entry name" value="Flg_bbr_C"/>
    <property type="match status" value="1"/>
</dbReference>
<dbReference type="RefSeq" id="WP_127907658.1">
    <property type="nucleotide sequence ID" value="NZ_RQXX01000007.1"/>
</dbReference>
<evidence type="ECO:0000256" key="7">
    <source>
        <dbReference type="RuleBase" id="RU362065"/>
    </source>
</evidence>
<evidence type="ECO:0000256" key="5">
    <source>
        <dbReference type="ARBA" id="ARBA00022525"/>
    </source>
</evidence>